<proteinExistence type="predicted"/>
<reference evidence="2" key="1">
    <citation type="journal article" date="2015" name="Nat. Genet.">
        <title>The genome and transcriptome of the zoonotic hookworm Ancylostoma ceylanicum identify infection-specific gene families.</title>
        <authorList>
            <person name="Schwarz E.M."/>
            <person name="Hu Y."/>
            <person name="Antoshechkin I."/>
            <person name="Miller M.M."/>
            <person name="Sternberg P.W."/>
            <person name="Aroian R.V."/>
        </authorList>
    </citation>
    <scope>NUCLEOTIDE SEQUENCE</scope>
    <source>
        <strain evidence="2">HY135</strain>
    </source>
</reference>
<sequence>MKQASRGRKLFDTPVAEGLFHLNTSLFPISMKLTFSTEDQLASLADKMKLLTTQTARMGKILQIRLQDRNRNEEIRKRTSFNDAYNDATGTELRLEGHDAKRRDNK</sequence>
<accession>A0A016T296</accession>
<organism evidence="1 2">
    <name type="scientific">Ancylostoma ceylanicum</name>
    <dbReference type="NCBI Taxonomy" id="53326"/>
    <lineage>
        <taxon>Eukaryota</taxon>
        <taxon>Metazoa</taxon>
        <taxon>Ecdysozoa</taxon>
        <taxon>Nematoda</taxon>
        <taxon>Chromadorea</taxon>
        <taxon>Rhabditida</taxon>
        <taxon>Rhabditina</taxon>
        <taxon>Rhabditomorpha</taxon>
        <taxon>Strongyloidea</taxon>
        <taxon>Ancylostomatidae</taxon>
        <taxon>Ancylostomatinae</taxon>
        <taxon>Ancylostoma</taxon>
    </lineage>
</organism>
<evidence type="ECO:0000313" key="2">
    <source>
        <dbReference type="Proteomes" id="UP000024635"/>
    </source>
</evidence>
<dbReference type="AlphaFoldDB" id="A0A016T296"/>
<keyword evidence="2" id="KW-1185">Reference proteome</keyword>
<dbReference type="Proteomes" id="UP000024635">
    <property type="component" value="Unassembled WGS sequence"/>
</dbReference>
<name>A0A016T296_9BILA</name>
<dbReference type="OrthoDB" id="5814184at2759"/>
<gene>
    <name evidence="1" type="primary">Acey_s0147.g2564</name>
    <name evidence="1" type="ORF">Y032_0147g2564</name>
</gene>
<dbReference type="EMBL" id="JARK01001483">
    <property type="protein sequence ID" value="EYB96699.1"/>
    <property type="molecule type" value="Genomic_DNA"/>
</dbReference>
<protein>
    <submittedName>
        <fullName evidence="1">Uncharacterized protein</fullName>
    </submittedName>
</protein>
<comment type="caution">
    <text evidence="1">The sequence shown here is derived from an EMBL/GenBank/DDBJ whole genome shotgun (WGS) entry which is preliminary data.</text>
</comment>
<evidence type="ECO:0000313" key="1">
    <source>
        <dbReference type="EMBL" id="EYB96699.1"/>
    </source>
</evidence>